<name>A0A1F4WPC3_UNCKA</name>
<dbReference type="PROSITE" id="PS50293">
    <property type="entry name" value="TPR_REGION"/>
    <property type="match status" value="1"/>
</dbReference>
<dbReference type="Proteomes" id="UP000179113">
    <property type="component" value="Unassembled WGS sequence"/>
</dbReference>
<gene>
    <name evidence="2" type="ORF">A2415_03755</name>
</gene>
<keyword evidence="1" id="KW-0802">TPR repeat</keyword>
<dbReference type="EMBL" id="MEWA01000001">
    <property type="protein sequence ID" value="OGC70723.1"/>
    <property type="molecule type" value="Genomic_DNA"/>
</dbReference>
<comment type="caution">
    <text evidence="2">The sequence shown here is derived from an EMBL/GenBank/DDBJ whole genome shotgun (WGS) entry which is preliminary data.</text>
</comment>
<dbReference type="AlphaFoldDB" id="A0A1F4WPC3"/>
<sequence>MQTNIALLAKRAIGEALKGNWDSAIQLNTQILEKNPDNLDAKLRLGRAYMQTKQFVKAKKMFKEALHLDPINQVAHKNIDLINSNKLDLNSSIINPGILIKEPGTTSEIAMQLTGRGMTGDKFTSGEILSLKIKKKSVDVFKVKGTNEILIGTITNAEIVSKLNKASDLKASIIASVIKCMDKSVDILLKSSLPVFRSEKQDIRPYIKKGSLDEPEIESEELELGV</sequence>
<dbReference type="Gene3D" id="1.25.40.10">
    <property type="entry name" value="Tetratricopeptide repeat domain"/>
    <property type="match status" value="1"/>
</dbReference>
<evidence type="ECO:0000313" key="2">
    <source>
        <dbReference type="EMBL" id="OGC70723.1"/>
    </source>
</evidence>
<proteinExistence type="predicted"/>
<dbReference type="InterPro" id="IPR019734">
    <property type="entry name" value="TPR_rpt"/>
</dbReference>
<evidence type="ECO:0000256" key="1">
    <source>
        <dbReference type="PROSITE-ProRule" id="PRU00339"/>
    </source>
</evidence>
<protein>
    <submittedName>
        <fullName evidence="2">Uncharacterized protein</fullName>
    </submittedName>
</protein>
<evidence type="ECO:0000313" key="3">
    <source>
        <dbReference type="Proteomes" id="UP000179113"/>
    </source>
</evidence>
<feature type="repeat" description="TPR" evidence="1">
    <location>
        <begin position="39"/>
        <end position="72"/>
    </location>
</feature>
<dbReference type="Pfam" id="PF14559">
    <property type="entry name" value="TPR_19"/>
    <property type="match status" value="1"/>
</dbReference>
<accession>A0A1F4WPC3</accession>
<dbReference type="SMART" id="SM00028">
    <property type="entry name" value="TPR"/>
    <property type="match status" value="2"/>
</dbReference>
<dbReference type="InterPro" id="IPR011990">
    <property type="entry name" value="TPR-like_helical_dom_sf"/>
</dbReference>
<reference evidence="2 3" key="1">
    <citation type="journal article" date="2016" name="Nat. Commun.">
        <title>Thousands of microbial genomes shed light on interconnected biogeochemical processes in an aquifer system.</title>
        <authorList>
            <person name="Anantharaman K."/>
            <person name="Brown C.T."/>
            <person name="Hug L.A."/>
            <person name="Sharon I."/>
            <person name="Castelle C.J."/>
            <person name="Probst A.J."/>
            <person name="Thomas B.C."/>
            <person name="Singh A."/>
            <person name="Wilkins M.J."/>
            <person name="Karaoz U."/>
            <person name="Brodie E.L."/>
            <person name="Williams K.H."/>
            <person name="Hubbard S.S."/>
            <person name="Banfield J.F."/>
        </authorList>
    </citation>
    <scope>NUCLEOTIDE SEQUENCE [LARGE SCALE GENOMIC DNA]</scope>
</reference>
<organism evidence="2 3">
    <name type="scientific">candidate division WWE3 bacterium RIFOXYC1_FULL_39_7</name>
    <dbReference type="NCBI Taxonomy" id="1802643"/>
    <lineage>
        <taxon>Bacteria</taxon>
        <taxon>Katanobacteria</taxon>
    </lineage>
</organism>
<dbReference type="SUPFAM" id="SSF48452">
    <property type="entry name" value="TPR-like"/>
    <property type="match status" value="1"/>
</dbReference>
<dbReference type="PROSITE" id="PS50005">
    <property type="entry name" value="TPR"/>
    <property type="match status" value="1"/>
</dbReference>